<evidence type="ECO:0000313" key="2">
    <source>
        <dbReference type="Proteomes" id="UP000680206"/>
    </source>
</evidence>
<proteinExistence type="predicted"/>
<keyword evidence="2" id="KW-1185">Reference proteome</keyword>
<name>A0ABS3RSG7_9ACTN</name>
<evidence type="ECO:0000313" key="1">
    <source>
        <dbReference type="EMBL" id="MBO2459705.1"/>
    </source>
</evidence>
<accession>A0ABS3RSG7</accession>
<sequence length="263" mass="29429">MAKVIAEHLWSSGERPDTDTALPRKIKDRVYRALAGDLVSAETLTWFAEAFGMTGEDRERLWTLRFPDPAGSGGPVVNSLRGPQFVPLPQRHRTISIFERRRIGPAGTVIGHRTTRALLACEDAVTSYPYRLPGGARRVHVQRGGHITARHDFADSSPVVEITLSTPLCRGQVASLEYDVEFEAQAGPALEYRRVAHARCENVDIVVEFSPEHRPGRVWWTVWDDFRGGTVLHQEPAVLDAEGCAHRFVPFLENAAVGFRWAW</sequence>
<dbReference type="RefSeq" id="WP_208242589.1">
    <property type="nucleotide sequence ID" value="NZ_JAGEPF010000011.1"/>
</dbReference>
<comment type="caution">
    <text evidence="1">The sequence shown here is derived from an EMBL/GenBank/DDBJ whole genome shotgun (WGS) entry which is preliminary data.</text>
</comment>
<organism evidence="1 2">
    <name type="scientific">Actinomadura violacea</name>
    <dbReference type="NCBI Taxonomy" id="2819934"/>
    <lineage>
        <taxon>Bacteria</taxon>
        <taxon>Bacillati</taxon>
        <taxon>Actinomycetota</taxon>
        <taxon>Actinomycetes</taxon>
        <taxon>Streptosporangiales</taxon>
        <taxon>Thermomonosporaceae</taxon>
        <taxon>Actinomadura</taxon>
    </lineage>
</organism>
<dbReference type="EMBL" id="JAGEPF010000011">
    <property type="protein sequence ID" value="MBO2459705.1"/>
    <property type="molecule type" value="Genomic_DNA"/>
</dbReference>
<dbReference type="Proteomes" id="UP000680206">
    <property type="component" value="Unassembled WGS sequence"/>
</dbReference>
<protein>
    <submittedName>
        <fullName evidence="1">Uncharacterized protein</fullName>
    </submittedName>
</protein>
<gene>
    <name evidence="1" type="ORF">J4709_19185</name>
</gene>
<reference evidence="1 2" key="1">
    <citation type="submission" date="2021-03" db="EMBL/GenBank/DDBJ databases">
        <title>Actinomadura violae sp. nov., isolated from lichen in Thailand.</title>
        <authorList>
            <person name="Kanchanasin P."/>
            <person name="Saeng-In P."/>
            <person name="Phongsopitanun W."/>
            <person name="Yuki M."/>
            <person name="Kudo T."/>
            <person name="Ohkuma M."/>
            <person name="Tanasupawat S."/>
        </authorList>
    </citation>
    <scope>NUCLEOTIDE SEQUENCE [LARGE SCALE GENOMIC DNA]</scope>
    <source>
        <strain evidence="1 2">LCR2-06</strain>
    </source>
</reference>